<evidence type="ECO:0000256" key="5">
    <source>
        <dbReference type="ARBA" id="ARBA00022944"/>
    </source>
</evidence>
<dbReference type="Pfam" id="PF04464">
    <property type="entry name" value="Glyphos_transf"/>
    <property type="match status" value="1"/>
</dbReference>
<dbReference type="EMBL" id="JACIJM010000012">
    <property type="protein sequence ID" value="MBB5723602.1"/>
    <property type="molecule type" value="Genomic_DNA"/>
</dbReference>
<feature type="domain" description="Glycosyltransferase 2-like" evidence="7">
    <location>
        <begin position="7"/>
        <end position="128"/>
    </location>
</feature>
<evidence type="ECO:0000256" key="6">
    <source>
        <dbReference type="ARBA" id="ARBA00023136"/>
    </source>
</evidence>
<comment type="caution">
    <text evidence="8">The sequence shown here is derived from an EMBL/GenBank/DDBJ whole genome shotgun (WGS) entry which is preliminary data.</text>
</comment>
<dbReference type="SUPFAM" id="SSF53448">
    <property type="entry name" value="Nucleotide-diphospho-sugar transferases"/>
    <property type="match status" value="1"/>
</dbReference>
<comment type="similarity">
    <text evidence="2">Belongs to the CDP-glycerol glycerophosphotransferase family.</text>
</comment>
<comment type="subcellular location">
    <subcellularLocation>
        <location evidence="1">Cell membrane</location>
        <topology evidence="1">Peripheral membrane protein</topology>
    </subcellularLocation>
</comment>
<reference evidence="8 9" key="1">
    <citation type="submission" date="2020-08" db="EMBL/GenBank/DDBJ databases">
        <title>Genomic Encyclopedia of Type Strains, Phase IV (KMG-IV): sequencing the most valuable type-strain genomes for metagenomic binning, comparative biology and taxonomic classification.</title>
        <authorList>
            <person name="Goeker M."/>
        </authorList>
    </citation>
    <scope>NUCLEOTIDE SEQUENCE [LARGE SCALE GENOMIC DNA]</scope>
    <source>
        <strain evidence="8 9">DSM 101064</strain>
    </source>
</reference>
<dbReference type="CDD" id="cd00761">
    <property type="entry name" value="Glyco_tranf_GTA_type"/>
    <property type="match status" value="1"/>
</dbReference>
<keyword evidence="5" id="KW-0777">Teichoic acid biosynthesis</keyword>
<keyword evidence="4 8" id="KW-0808">Transferase</keyword>
<evidence type="ECO:0000256" key="2">
    <source>
        <dbReference type="ARBA" id="ARBA00010488"/>
    </source>
</evidence>
<dbReference type="PANTHER" id="PTHR37316:SF3">
    <property type="entry name" value="TEICHOIC ACID GLYCEROL-PHOSPHATE TRANSFERASE"/>
    <property type="match status" value="1"/>
</dbReference>
<dbReference type="GO" id="GO:0047355">
    <property type="term" value="F:CDP-glycerol glycerophosphotransferase activity"/>
    <property type="evidence" value="ECO:0007669"/>
    <property type="project" value="InterPro"/>
</dbReference>
<keyword evidence="9" id="KW-1185">Reference proteome</keyword>
<dbReference type="InterPro" id="IPR043148">
    <property type="entry name" value="TagF_C"/>
</dbReference>
<dbReference type="InterPro" id="IPR001173">
    <property type="entry name" value="Glyco_trans_2-like"/>
</dbReference>
<dbReference type="Pfam" id="PF00535">
    <property type="entry name" value="Glycos_transf_2"/>
    <property type="match status" value="1"/>
</dbReference>
<dbReference type="AlphaFoldDB" id="A0A7W9BNH5"/>
<keyword evidence="6" id="KW-0472">Membrane</keyword>
<accession>A0A7W9BNH5</accession>
<dbReference type="Gene3D" id="3.40.50.12580">
    <property type="match status" value="1"/>
</dbReference>
<organism evidence="8 9">
    <name type="scientific">Yoonia ponticola</name>
    <dbReference type="NCBI Taxonomy" id="1524255"/>
    <lineage>
        <taxon>Bacteria</taxon>
        <taxon>Pseudomonadati</taxon>
        <taxon>Pseudomonadota</taxon>
        <taxon>Alphaproteobacteria</taxon>
        <taxon>Rhodobacterales</taxon>
        <taxon>Paracoccaceae</taxon>
        <taxon>Yoonia</taxon>
    </lineage>
</organism>
<dbReference type="InterPro" id="IPR051612">
    <property type="entry name" value="Teichoic_Acid_Biosynth"/>
</dbReference>
<proteinExistence type="inferred from homology"/>
<protein>
    <submittedName>
        <fullName evidence="8">CDP-glycerol glycerophosphotransferase (TagB/SpsB family)</fullName>
    </submittedName>
</protein>
<evidence type="ECO:0000259" key="7">
    <source>
        <dbReference type="Pfam" id="PF00535"/>
    </source>
</evidence>
<evidence type="ECO:0000256" key="1">
    <source>
        <dbReference type="ARBA" id="ARBA00004202"/>
    </source>
</evidence>
<dbReference type="Gene3D" id="3.40.50.11820">
    <property type="match status" value="1"/>
</dbReference>
<evidence type="ECO:0000313" key="9">
    <source>
        <dbReference type="Proteomes" id="UP000535415"/>
    </source>
</evidence>
<dbReference type="Gene3D" id="3.90.550.10">
    <property type="entry name" value="Spore Coat Polysaccharide Biosynthesis Protein SpsA, Chain A"/>
    <property type="match status" value="1"/>
</dbReference>
<dbReference type="Proteomes" id="UP000535415">
    <property type="component" value="Unassembled WGS sequence"/>
</dbReference>
<evidence type="ECO:0000313" key="8">
    <source>
        <dbReference type="EMBL" id="MBB5723602.1"/>
    </source>
</evidence>
<gene>
    <name evidence="8" type="ORF">FHS72_003247</name>
</gene>
<dbReference type="SUPFAM" id="SSF53756">
    <property type="entry name" value="UDP-Glycosyltransferase/glycogen phosphorylase"/>
    <property type="match status" value="1"/>
</dbReference>
<dbReference type="GO" id="GO:0019350">
    <property type="term" value="P:teichoic acid biosynthetic process"/>
    <property type="evidence" value="ECO:0007669"/>
    <property type="project" value="UniProtKB-KW"/>
</dbReference>
<dbReference type="InterPro" id="IPR007554">
    <property type="entry name" value="Glycerophosphate_synth"/>
</dbReference>
<evidence type="ECO:0000256" key="3">
    <source>
        <dbReference type="ARBA" id="ARBA00022475"/>
    </source>
</evidence>
<name>A0A7W9BNH5_9RHOB</name>
<dbReference type="PANTHER" id="PTHR37316">
    <property type="entry name" value="TEICHOIC ACID GLYCEROL-PHOSPHATE PRIMASE"/>
    <property type="match status" value="1"/>
</dbReference>
<sequence>MNEQRISVIIAAYNVENFIEEAVSSALQQTPAFYEVIVVNDASTDRTLEVINRAVGNHTNVRVVTNVRNIGLGPVRNLGTAQATGDYIAYLDGDDVFTPNAHTKMQEAIITTPDVAIVNHARLYEDGKVVDNVLSRLLTSRVHETVDERVKLFNNLNVAWNKVYRRNFLLSSKLTFPAGKYEDIAWNYAVLMMAKTIVTIPDVAILYRQRQGSILRSRDDAHFDIFDRWAELWKLLERNPQWYEQYGQALALRRFNSLLTVLDNKDRLPPKRRYDFAQQIEALCEPRKNFRASVVGRSSMLLGSRPGFTLRNALKSEMYLSVRESKAVKYVRKTARNLRARLNLSIYNNVLVRLPVAQDMVIYESYWGKKIDCNPYDIFTHLLDTAPGKYLHVWVARDGVEMRRTAGNAVHVREKTLRYFYYIARARILITNANFPTEVIKRKGTIHVQTKHGTPLKFMGLNILRKNPSGLGNTNAFAQRCKRWDYVISSNEYSSRIWRQGFPYNFKILETGYPRNDRLVTATPSERAAMRETLGLPADKRVVLYAPTFRSASNQKNPTDYPDKETIISTIMAGLDEDSVLAVRDHYFLAPDSSWLNNSRVMDVSAHASSTDVLLATDMLITDYSSIMFDFAVQKRPIVIFAYDKIHYEATRGTYFDISEEHPGVYCETLSELETALRDDHALSPEAKASMDAFHTKFCAWDDGYATARVCEIVFAQSQV</sequence>
<keyword evidence="3" id="KW-1003">Cell membrane</keyword>
<dbReference type="GO" id="GO:0005886">
    <property type="term" value="C:plasma membrane"/>
    <property type="evidence" value="ECO:0007669"/>
    <property type="project" value="UniProtKB-SubCell"/>
</dbReference>
<dbReference type="RefSeq" id="WP_183530658.1">
    <property type="nucleotide sequence ID" value="NZ_JACIJM010000012.1"/>
</dbReference>
<evidence type="ECO:0000256" key="4">
    <source>
        <dbReference type="ARBA" id="ARBA00022679"/>
    </source>
</evidence>
<dbReference type="InterPro" id="IPR029044">
    <property type="entry name" value="Nucleotide-diphossugar_trans"/>
</dbReference>
<dbReference type="InterPro" id="IPR043149">
    <property type="entry name" value="TagF_N"/>
</dbReference>